<sequence length="553" mass="60055">MPSGRQRAAPTRPRLLGRLLDRTPPHPTPPRGHDRTHRHHRIRPLWTVFRRIPLHPSAGGGLVSEETNDPAALHNPAEAERWHRHPEPEQPSHRDPEPKQPSHGAPKAEGLLHNFPGAERQRGGGIFTDADRELLLDLLALPTAGPLEAPDGPAPRLWEAGQLVAAHARRFGFEVERHAPAEPDCLLREAVPELVRRVAVEYPDFLECQPSLVLRWGPQVSVDRTLMFNVHLDTVADLPVPEVNGTRIFGRGAIDAKGPAVALLAGLRDALGQWCPAEAGIGVLVQLVAGEEGGAMGVFGTRPLVEAGYVGRFNVFCEPTGGQLLPRSTAAMTARIGMCGDDAIDDHPEAGHNATVLLGYLAHRLARDESRWADGARVCIAGVHTGHLHNRVYGHGELLMNIAYRDMATGNRVRDSLEKYFTAALSDFADEFAVTPAYARTAADARNLVTIEWLKSGLPTLNSNDPWAEALLDGVAPWSKEPGFTCDAIWLGEVPDTYTMVFGPGDLDANRAHAAGEFADLRELSDYAARISALVGRFAACHPSSRTQPLVNG</sequence>
<feature type="region of interest" description="Disordered" evidence="1">
    <location>
        <begin position="77"/>
        <end position="111"/>
    </location>
</feature>
<dbReference type="EMBL" id="CP046173">
    <property type="protein sequence ID" value="QIS17654.1"/>
    <property type="molecule type" value="Genomic_DNA"/>
</dbReference>
<dbReference type="AlphaFoldDB" id="A0A6G9YWQ8"/>
<name>A0A6G9YWQ8_9NOCA</name>
<dbReference type="Gene3D" id="3.40.630.10">
    <property type="entry name" value="Zn peptidases"/>
    <property type="match status" value="1"/>
</dbReference>
<feature type="compositionally biased region" description="Basic and acidic residues" evidence="1">
    <location>
        <begin position="77"/>
        <end position="100"/>
    </location>
</feature>
<keyword evidence="2" id="KW-0378">Hydrolase</keyword>
<proteinExistence type="predicted"/>
<dbReference type="PANTHER" id="PTHR43808">
    <property type="entry name" value="ACETYLORNITHINE DEACETYLASE"/>
    <property type="match status" value="1"/>
</dbReference>
<organism evidence="2 3">
    <name type="scientific">Nocardia terpenica</name>
    <dbReference type="NCBI Taxonomy" id="455432"/>
    <lineage>
        <taxon>Bacteria</taxon>
        <taxon>Bacillati</taxon>
        <taxon>Actinomycetota</taxon>
        <taxon>Actinomycetes</taxon>
        <taxon>Mycobacteriales</taxon>
        <taxon>Nocardiaceae</taxon>
        <taxon>Nocardia</taxon>
    </lineage>
</organism>
<dbReference type="SUPFAM" id="SSF53187">
    <property type="entry name" value="Zn-dependent exopeptidases"/>
    <property type="match status" value="1"/>
</dbReference>
<dbReference type="InterPro" id="IPR050072">
    <property type="entry name" value="Peptidase_M20A"/>
</dbReference>
<dbReference type="InterPro" id="IPR002933">
    <property type="entry name" value="Peptidase_M20"/>
</dbReference>
<dbReference type="GO" id="GO:0016787">
    <property type="term" value="F:hydrolase activity"/>
    <property type="evidence" value="ECO:0007669"/>
    <property type="project" value="UniProtKB-KW"/>
</dbReference>
<reference evidence="2 3" key="1">
    <citation type="journal article" date="2019" name="ACS Chem. Biol.">
        <title>Identification and Mobilization of a Cryptic Antibiotic Biosynthesis Gene Locus from a Human-Pathogenic Nocardia Isolate.</title>
        <authorList>
            <person name="Herisse M."/>
            <person name="Ishida K."/>
            <person name="Porter J.L."/>
            <person name="Howden B."/>
            <person name="Hertweck C."/>
            <person name="Stinear T.P."/>
            <person name="Pidot S.J."/>
        </authorList>
    </citation>
    <scope>NUCLEOTIDE SEQUENCE [LARGE SCALE GENOMIC DNA]</scope>
    <source>
        <strain evidence="2 3">AUSMDU00012715</strain>
    </source>
</reference>
<evidence type="ECO:0000256" key="1">
    <source>
        <dbReference type="SAM" id="MobiDB-lite"/>
    </source>
</evidence>
<dbReference type="Pfam" id="PF01546">
    <property type="entry name" value="Peptidase_M20"/>
    <property type="match status" value="1"/>
</dbReference>
<dbReference type="Proteomes" id="UP000500953">
    <property type="component" value="Chromosome"/>
</dbReference>
<feature type="region of interest" description="Disordered" evidence="1">
    <location>
        <begin position="1"/>
        <end position="40"/>
    </location>
</feature>
<evidence type="ECO:0000313" key="2">
    <source>
        <dbReference type="EMBL" id="QIS17654.1"/>
    </source>
</evidence>
<gene>
    <name evidence="2" type="ORF">F6W96_04380</name>
</gene>
<protein>
    <submittedName>
        <fullName evidence="2">M20/M25/M40 family metallo-hydrolase</fullName>
    </submittedName>
</protein>
<dbReference type="Gene3D" id="3.30.70.360">
    <property type="match status" value="1"/>
</dbReference>
<accession>A0A6G9YWQ8</accession>
<evidence type="ECO:0000313" key="3">
    <source>
        <dbReference type="Proteomes" id="UP000500953"/>
    </source>
</evidence>